<keyword evidence="2" id="KW-1185">Reference proteome</keyword>
<gene>
    <name evidence="1" type="ORF">L1987_38982</name>
</gene>
<evidence type="ECO:0000313" key="2">
    <source>
        <dbReference type="Proteomes" id="UP001056120"/>
    </source>
</evidence>
<sequence length="507" mass="58222">MEIRSFVIVVSLFTALIGYILFRRSNRKKLPPGPSFLSSNFLLLTNQRLQLEPVLINLKARYGPFFALSTCFGPAVFIANHSLAHQLLVKKGAIFSDRPKSFPMRNISSASYGPTWRLFRRNLASEFMHFFRMRSYSWARKWVLQVFFSRLREENDVSGITVVDHIRYAMFCLLVLMCFGEKFDESRINEIAKIQKDMLVKVSSGRFAMLDIFPRFGKILFRKRWKEFEKMCCDKEKVLIPLIKSRIESVKSDNQSVAYVDTLVNLELPKEEGDNGNGGKLSYKELVSMCSEFFNSGTDTTSTALQWIMAYLVKYPHIQRKVYDEIVGVVGPPPPRPGVGLESVINEEDLTKMPYLKAVVLEGLRRHPPFHFVMPHRVMKEVEVEGYTIPEGATINFMVGEMGLDPKVWDEPMEFKPERFLVNDGVFDMSGSKGIKMMPFGAGRRICPGYDMALFHLEYFVANSVWCFDWTLPDGYDVDLTAEVELTVVMKNPLRAQISSRAEKRTT</sequence>
<comment type="caution">
    <text evidence="1">The sequence shown here is derived from an EMBL/GenBank/DDBJ whole genome shotgun (WGS) entry which is preliminary data.</text>
</comment>
<accession>A0ACB9HM46</accession>
<evidence type="ECO:0000313" key="1">
    <source>
        <dbReference type="EMBL" id="KAI3796315.1"/>
    </source>
</evidence>
<proteinExistence type="predicted"/>
<organism evidence="1 2">
    <name type="scientific">Smallanthus sonchifolius</name>
    <dbReference type="NCBI Taxonomy" id="185202"/>
    <lineage>
        <taxon>Eukaryota</taxon>
        <taxon>Viridiplantae</taxon>
        <taxon>Streptophyta</taxon>
        <taxon>Embryophyta</taxon>
        <taxon>Tracheophyta</taxon>
        <taxon>Spermatophyta</taxon>
        <taxon>Magnoliopsida</taxon>
        <taxon>eudicotyledons</taxon>
        <taxon>Gunneridae</taxon>
        <taxon>Pentapetalae</taxon>
        <taxon>asterids</taxon>
        <taxon>campanulids</taxon>
        <taxon>Asterales</taxon>
        <taxon>Asteraceae</taxon>
        <taxon>Asteroideae</taxon>
        <taxon>Heliantheae alliance</taxon>
        <taxon>Millerieae</taxon>
        <taxon>Smallanthus</taxon>
    </lineage>
</organism>
<reference evidence="2" key="1">
    <citation type="journal article" date="2022" name="Mol. Ecol. Resour.">
        <title>The genomes of chicory, endive, great burdock and yacon provide insights into Asteraceae palaeo-polyploidization history and plant inulin production.</title>
        <authorList>
            <person name="Fan W."/>
            <person name="Wang S."/>
            <person name="Wang H."/>
            <person name="Wang A."/>
            <person name="Jiang F."/>
            <person name="Liu H."/>
            <person name="Zhao H."/>
            <person name="Xu D."/>
            <person name="Zhang Y."/>
        </authorList>
    </citation>
    <scope>NUCLEOTIDE SEQUENCE [LARGE SCALE GENOMIC DNA]</scope>
    <source>
        <strain evidence="2">cv. Yunnan</strain>
    </source>
</reference>
<reference evidence="1 2" key="2">
    <citation type="journal article" date="2022" name="Mol. Ecol. Resour.">
        <title>The genomes of chicory, endive, great burdock and yacon provide insights into Asteraceae paleo-polyploidization history and plant inulin production.</title>
        <authorList>
            <person name="Fan W."/>
            <person name="Wang S."/>
            <person name="Wang H."/>
            <person name="Wang A."/>
            <person name="Jiang F."/>
            <person name="Liu H."/>
            <person name="Zhao H."/>
            <person name="Xu D."/>
            <person name="Zhang Y."/>
        </authorList>
    </citation>
    <scope>NUCLEOTIDE SEQUENCE [LARGE SCALE GENOMIC DNA]</scope>
    <source>
        <strain evidence="2">cv. Yunnan</strain>
        <tissue evidence="1">Leaves</tissue>
    </source>
</reference>
<name>A0ACB9HM46_9ASTR</name>
<dbReference type="Proteomes" id="UP001056120">
    <property type="component" value="Linkage Group LG12"/>
</dbReference>
<dbReference type="EMBL" id="CM042029">
    <property type="protein sequence ID" value="KAI3796315.1"/>
    <property type="molecule type" value="Genomic_DNA"/>
</dbReference>
<protein>
    <submittedName>
        <fullName evidence="1">Uncharacterized protein</fullName>
    </submittedName>
</protein>